<dbReference type="EMBL" id="CDMZ01005131">
    <property type="protein sequence ID" value="CEM52072.1"/>
    <property type="molecule type" value="Genomic_DNA"/>
</dbReference>
<accession>A0A0G4I4Z6</accession>
<feature type="region of interest" description="Disordered" evidence="1">
    <location>
        <begin position="103"/>
        <end position="139"/>
    </location>
</feature>
<proteinExistence type="predicted"/>
<name>A0A0G4I4Z6_9ALVE</name>
<dbReference type="AlphaFoldDB" id="A0A0G4I4Z6"/>
<organism evidence="2">
    <name type="scientific">Chromera velia CCMP2878</name>
    <dbReference type="NCBI Taxonomy" id="1169474"/>
    <lineage>
        <taxon>Eukaryota</taxon>
        <taxon>Sar</taxon>
        <taxon>Alveolata</taxon>
        <taxon>Colpodellida</taxon>
        <taxon>Chromeraceae</taxon>
        <taxon>Chromera</taxon>
    </lineage>
</organism>
<sequence length="139" mass="14710">MVRGGSIGRKFNQRGELGGGENFPEKWSSSSSLNLSISTSVSSSSSSSSCGSCPSSPTKTGRGGQREGSGQSWQSWQSWIEVGGTVGRGDLVFCLLFRKRTRHHSTPTITHRDASTTKRNRRAEGTLSGEGGGEGEEGL</sequence>
<feature type="region of interest" description="Disordered" evidence="1">
    <location>
        <begin position="1"/>
        <end position="73"/>
    </location>
</feature>
<protein>
    <submittedName>
        <fullName evidence="2">Uncharacterized protein</fullName>
    </submittedName>
</protein>
<reference evidence="2" key="1">
    <citation type="submission" date="2014-11" db="EMBL/GenBank/DDBJ databases">
        <authorList>
            <person name="Otto D Thomas"/>
            <person name="Naeem Raeece"/>
        </authorList>
    </citation>
    <scope>NUCLEOTIDE SEQUENCE</scope>
</reference>
<evidence type="ECO:0000313" key="2">
    <source>
        <dbReference type="EMBL" id="CEM52072.1"/>
    </source>
</evidence>
<gene>
    <name evidence="2" type="ORF">Cvel_11049</name>
</gene>
<dbReference type="VEuPathDB" id="CryptoDB:Cvel_11049"/>
<evidence type="ECO:0000256" key="1">
    <source>
        <dbReference type="SAM" id="MobiDB-lite"/>
    </source>
</evidence>
<feature type="compositionally biased region" description="Low complexity" evidence="1">
    <location>
        <begin position="28"/>
        <end position="56"/>
    </location>
</feature>